<proteinExistence type="predicted"/>
<keyword evidence="2" id="KW-1133">Transmembrane helix</keyword>
<keyword evidence="2" id="KW-0812">Transmembrane</keyword>
<feature type="compositionally biased region" description="Polar residues" evidence="1">
    <location>
        <begin position="578"/>
        <end position="587"/>
    </location>
</feature>
<evidence type="ECO:0000256" key="2">
    <source>
        <dbReference type="SAM" id="Phobius"/>
    </source>
</evidence>
<dbReference type="InParanoid" id="A0A1Z5KG22"/>
<feature type="region of interest" description="Disordered" evidence="1">
    <location>
        <begin position="1"/>
        <end position="75"/>
    </location>
</feature>
<keyword evidence="4" id="KW-1185">Reference proteome</keyword>
<feature type="region of interest" description="Disordered" evidence="1">
    <location>
        <begin position="576"/>
        <end position="719"/>
    </location>
</feature>
<feature type="compositionally biased region" description="Polar residues" evidence="1">
    <location>
        <begin position="14"/>
        <end position="55"/>
    </location>
</feature>
<sequence length="774" mass="86557">MPPSSAPSVKFTDFPSQRPTLRPSQSPVTVPSEAPTSFPSNVPSQEPLSTQPSNHPTDRVTDGSESEEGENPSLTTVALPMKFKARLEGVRESDIDELLPRVATVWRTFIREAVEDEFGPSSFASLELTVTAERRRLRLLQTDRVFDFLDIAARGQLIMRFDDEEADTKRQEVRSFLDETISRENLQNALTSSDTNFEVTVDGENENQPVVDDKPKLWEIILGFTILTIALGTLVFWAMFFWRKRQKKLRKKKLAALRSAPMSVNGMGSSDVQSPMPQAKYQTFAPTTTRPLAEGPRQNILARSDPNLNSFIGRALTDKESNDDTANRGLGSDESDTGSEFGRQLRMAASLDKASWEEFQRQKQTSRTGISSGGEYDGTSDRYPIGGEGEHQGIEVEHSGIHPTVSYAGDEKRMQSSRSKNSSSKADRYGTQDHGDSEPYGDAKDIASATSPDKNPFSRQSLNNPDSSDDQSDTSFRVSPTDSSWSGGDLTDMDEPLATLSMLKEVEELSQYVQQYEQKRESRKMRELELKQREFHNKQRLQLSISASLQDREERQLHERGTRSIYSERILDAPIVRRSQSSPSNYGGLNYQAGTDYPGDRPREAYAIPQRSVLPSSFESFHSTELSDGEDDVSQRLGITPQHPLVSDNNSNRKSSRDAKTQRPLEDEKLSQGALSDNMEGQPKQSGSHASIYHASNGTISQEPKPCARSLHTQSQREDLHIHEYHQNVAKRLERSVTSPSRTAQGKISNIVTMFESKPHTAVVPPSPSWQYEN</sequence>
<dbReference type="Proteomes" id="UP000198406">
    <property type="component" value="Unassembled WGS sequence"/>
</dbReference>
<protein>
    <submittedName>
        <fullName evidence="3">Uncharacterized protein</fullName>
    </submittedName>
</protein>
<feature type="compositionally biased region" description="Polar residues" evidence="1">
    <location>
        <begin position="613"/>
        <end position="626"/>
    </location>
</feature>
<feature type="compositionally biased region" description="Polar residues" evidence="1">
    <location>
        <begin position="448"/>
        <end position="466"/>
    </location>
</feature>
<accession>A0A1Z5KG22</accession>
<evidence type="ECO:0000256" key="1">
    <source>
        <dbReference type="SAM" id="MobiDB-lite"/>
    </source>
</evidence>
<feature type="region of interest" description="Disordered" evidence="1">
    <location>
        <begin position="315"/>
        <end position="341"/>
    </location>
</feature>
<evidence type="ECO:0000313" key="3">
    <source>
        <dbReference type="EMBL" id="GAX25260.1"/>
    </source>
</evidence>
<feature type="transmembrane region" description="Helical" evidence="2">
    <location>
        <begin position="217"/>
        <end position="242"/>
    </location>
</feature>
<feature type="compositionally biased region" description="Basic and acidic residues" evidence="1">
    <location>
        <begin position="316"/>
        <end position="326"/>
    </location>
</feature>
<dbReference type="EMBL" id="BDSP01000223">
    <property type="protein sequence ID" value="GAX25260.1"/>
    <property type="molecule type" value="Genomic_DNA"/>
</dbReference>
<evidence type="ECO:0000313" key="4">
    <source>
        <dbReference type="Proteomes" id="UP000198406"/>
    </source>
</evidence>
<feature type="region of interest" description="Disordered" evidence="1">
    <location>
        <begin position="406"/>
        <end position="493"/>
    </location>
</feature>
<gene>
    <name evidence="3" type="ORF">FisN_5Lh342</name>
</gene>
<organism evidence="3 4">
    <name type="scientific">Fistulifera solaris</name>
    <name type="common">Oleaginous diatom</name>
    <dbReference type="NCBI Taxonomy" id="1519565"/>
    <lineage>
        <taxon>Eukaryota</taxon>
        <taxon>Sar</taxon>
        <taxon>Stramenopiles</taxon>
        <taxon>Ochrophyta</taxon>
        <taxon>Bacillariophyta</taxon>
        <taxon>Bacillariophyceae</taxon>
        <taxon>Bacillariophycidae</taxon>
        <taxon>Naviculales</taxon>
        <taxon>Naviculaceae</taxon>
        <taxon>Fistulifera</taxon>
    </lineage>
</organism>
<comment type="caution">
    <text evidence="3">The sequence shown here is derived from an EMBL/GenBank/DDBJ whole genome shotgun (WGS) entry which is preliminary data.</text>
</comment>
<feature type="compositionally biased region" description="Basic and acidic residues" evidence="1">
    <location>
        <begin position="655"/>
        <end position="670"/>
    </location>
</feature>
<feature type="region of interest" description="Disordered" evidence="1">
    <location>
        <begin position="353"/>
        <end position="390"/>
    </location>
</feature>
<reference evidence="3 4" key="1">
    <citation type="journal article" date="2015" name="Plant Cell">
        <title>Oil accumulation by the oleaginous diatom Fistulifera solaris as revealed by the genome and transcriptome.</title>
        <authorList>
            <person name="Tanaka T."/>
            <person name="Maeda Y."/>
            <person name="Veluchamy A."/>
            <person name="Tanaka M."/>
            <person name="Abida H."/>
            <person name="Marechal E."/>
            <person name="Bowler C."/>
            <person name="Muto M."/>
            <person name="Sunaga Y."/>
            <person name="Tanaka M."/>
            <person name="Yoshino T."/>
            <person name="Taniguchi T."/>
            <person name="Fukuda Y."/>
            <person name="Nemoto M."/>
            <person name="Matsumoto M."/>
            <person name="Wong P.S."/>
            <person name="Aburatani S."/>
            <person name="Fujibuchi W."/>
        </authorList>
    </citation>
    <scope>NUCLEOTIDE SEQUENCE [LARGE SCALE GENOMIC DNA]</scope>
    <source>
        <strain evidence="3 4">JPCC DA0580</strain>
    </source>
</reference>
<feature type="compositionally biased region" description="Polar residues" evidence="1">
    <location>
        <begin position="683"/>
        <end position="702"/>
    </location>
</feature>
<feature type="compositionally biased region" description="Basic and acidic residues" evidence="1">
    <location>
        <begin position="425"/>
        <end position="445"/>
    </location>
</feature>
<keyword evidence="2" id="KW-0472">Membrane</keyword>
<feature type="compositionally biased region" description="Polar residues" evidence="1">
    <location>
        <begin position="473"/>
        <end position="486"/>
    </location>
</feature>
<dbReference type="AlphaFoldDB" id="A0A1Z5KG22"/>
<name>A0A1Z5KG22_FISSO</name>